<evidence type="ECO:0000313" key="16">
    <source>
        <dbReference type="EMBL" id="QDO87787.1"/>
    </source>
</evidence>
<dbReference type="GO" id="GO:0000287">
    <property type="term" value="F:magnesium ion binding"/>
    <property type="evidence" value="ECO:0007669"/>
    <property type="project" value="UniProtKB-UniRule"/>
</dbReference>
<dbReference type="EMBL" id="CP041616">
    <property type="protein sequence ID" value="QDO87787.1"/>
    <property type="molecule type" value="Genomic_DNA"/>
</dbReference>
<dbReference type="InterPro" id="IPR007066">
    <property type="entry name" value="RNA_pol_Rpb1_3"/>
</dbReference>
<dbReference type="Pfam" id="PF04997">
    <property type="entry name" value="RNA_pol_Rpb1_1"/>
    <property type="match status" value="1"/>
</dbReference>
<dbReference type="PANTHER" id="PTHR19376:SF54">
    <property type="entry name" value="DNA-DIRECTED RNA POLYMERASE SUBUNIT BETA"/>
    <property type="match status" value="1"/>
</dbReference>
<evidence type="ECO:0000256" key="1">
    <source>
        <dbReference type="ARBA" id="ARBA00004026"/>
    </source>
</evidence>
<sequence>MLDVNFFDELRIGLATAEDIRKWSHGEVKKPETINYRTLKPEKDGLFCEKIFGPTRDWECYCGKYKRVRFKGIICERCGVEVTRAGVRRERMGHIELAAPVTHIWYFKGVPSRLGYLLDLAPKDLEKVIYFAAYMITHVDEDQRHKDLPSLEAEIDSERKVLENRRDADVEARAKKLEADLAELEAEGAKADARRKVRDGAEREMNQIRRRADQQVERLDQVWDRFKNLKVQDLEGDEILYREMRDRFGQYFEGGMGAAALQKRLQNFDLEAEVELLREIIATGKGQKKTRAIKRLKVVTSFLTTVNNPDGMVLDCVPVIPPDLRPMVQLDGGRFATSDLNDLYRRVINRNNRLKRLLDLGAPEIIVNNEKRMLQEAVDSLFDNGRRGRAVTGPGNRPLKSLSDMLKGKQGRFRQNLLGKRVDYSGRSVIVVGPQLKLHQCGLPKQMALELFKPFVMKRLVDLDHAQNIKSAKRMVERGRSVVWDVLEEVITDHPVLLNRAPTLHRLGIQAFEPQLVEGKAIQIHPLVCTAFNADFDGDQMAVHLPLSAEAQAEARILMLSSNNILKPADGRPVTMPTQDMVIGLFHLTSESFDAPAEETELHSFISIAEAQMAYDAGKIEIGTPIRLRVRDTAAPLGHELPEDAEVSEDGIASEFLVETTLGRAIFNISLPPNYPFVNDVVDKKRLSGIVNDLAERYTKVQVAASLDSLKDTGFYWATRSGTTVAISDVMTPPRKAEILDIYDAKAAKVQTQYERGLITDDERRQELIEIWTQATNEVAKELETTMPKDNTIYRMVTSGARGNWFQLRQIAGMRGLMANPKGEIIPRPIKSNFREGLSVLEFFISTHGARKGLADTALRTADSGYLTRRLVDVSQDVIIREDDCGTDRGFLMPIAVDTLSGDLREHDDVETAVYARTLAQDVELDGQVLAEAGIDLGDVVIDALVAAGVKDVKVRSVLTCESLVGTCAKCYGRSLATGKLVDIGEAVGIIAAQSIGEPGTQLTMRTFHTGGVAGDDITQGLPRVVELFEARTPKAVAPIAEASGRVQIEDTDKSRRILLIPDDGSDEHAYPVTKRQRLLVADGEHVEVGRQLVQGAIDPKQVLRILGPRAAQQHLVDEVQAVYRQQGVSIHDKHIEVIVRQMLRRITVIEAGDAQLLPGELVERGRFETENRRVVSESGKPASGRPELMGITKASLATDSWLSAASFQETTRVLTEAAMQAKSDPLLGLKENVILGKLIPAGTGLPRYRNLTVEPTEEAKAAAYAVPDYDQFEYPAFGPGSGEAVRLDDLSVGDDRY</sequence>
<keyword evidence="5 12" id="KW-0548">Nucleotidyltransferase</keyword>
<dbReference type="Pfam" id="PF05000">
    <property type="entry name" value="RNA_pol_Rpb1_4"/>
    <property type="match status" value="1"/>
</dbReference>
<feature type="binding site" evidence="12">
    <location>
        <position position="78"/>
    </location>
    <ligand>
        <name>Zn(2+)</name>
        <dbReference type="ChEBI" id="CHEBI:29105"/>
        <label>1</label>
    </ligand>
</feature>
<comment type="subunit">
    <text evidence="10 12">The RNAP catalytic core consists of 2 alpha, 1 beta, 1 beta' and 1 omega subunit. When a sigma factor is associated with the core the holoenzyme is formed, which can initiate transcription.</text>
</comment>
<comment type="similarity">
    <text evidence="2 12 13">Belongs to the RNA polymerase beta' chain family.</text>
</comment>
<comment type="cofactor">
    <cofactor evidence="12">
        <name>Mg(2+)</name>
        <dbReference type="ChEBI" id="CHEBI:18420"/>
    </cofactor>
    <text evidence="12">Binds 1 Mg(2+) ion per subunit.</text>
</comment>
<dbReference type="NCBIfam" id="TIGR02386">
    <property type="entry name" value="rpoC_TIGR"/>
    <property type="match status" value="1"/>
</dbReference>
<evidence type="ECO:0000256" key="6">
    <source>
        <dbReference type="ARBA" id="ARBA00022723"/>
    </source>
</evidence>
<keyword evidence="4 12" id="KW-0808">Transferase</keyword>
<dbReference type="Pfam" id="PF04983">
    <property type="entry name" value="RNA_pol_Rpb1_3"/>
    <property type="match status" value="1"/>
</dbReference>
<accession>A0A516G8D6</accession>
<dbReference type="HAMAP" id="MF_01322">
    <property type="entry name" value="RNApol_bact_RpoC"/>
    <property type="match status" value="1"/>
</dbReference>
<reference evidence="16 17" key="1">
    <citation type="submission" date="2019-07" db="EMBL/GenBank/DDBJ databases">
        <title>complete genome sequencing of Ornithinimicrobium sp. H23M54.</title>
        <authorList>
            <person name="Bae J.-W."/>
            <person name="Lee S.-Y."/>
        </authorList>
    </citation>
    <scope>NUCLEOTIDE SEQUENCE [LARGE SCALE GENOMIC DNA]</scope>
    <source>
        <strain evidence="16 17">H23M54</strain>
    </source>
</reference>
<feature type="binding site" evidence="12">
    <location>
        <position position="535"/>
    </location>
    <ligand>
        <name>Mg(2+)</name>
        <dbReference type="ChEBI" id="CHEBI:18420"/>
    </ligand>
</feature>
<keyword evidence="9 12" id="KW-0804">Transcription</keyword>
<feature type="binding site" evidence="12">
    <location>
        <position position="60"/>
    </location>
    <ligand>
        <name>Zn(2+)</name>
        <dbReference type="ChEBI" id="CHEBI:29105"/>
        <label>1</label>
    </ligand>
</feature>
<dbReference type="Pfam" id="PF04998">
    <property type="entry name" value="RNA_pol_Rpb1_5"/>
    <property type="match status" value="1"/>
</dbReference>
<dbReference type="OrthoDB" id="9815296at2"/>
<dbReference type="Pfam" id="PF00623">
    <property type="entry name" value="RNA_pol_Rpb1_2"/>
    <property type="match status" value="1"/>
</dbReference>
<dbReference type="PANTHER" id="PTHR19376">
    <property type="entry name" value="DNA-DIRECTED RNA POLYMERASE"/>
    <property type="match status" value="1"/>
</dbReference>
<keyword evidence="14" id="KW-0175">Coiled coil</keyword>
<comment type="function">
    <text evidence="1 12 13">DNA-dependent RNA polymerase catalyzes the transcription of DNA into RNA using the four ribonucleoside triphosphates as substrates.</text>
</comment>
<dbReference type="InterPro" id="IPR045867">
    <property type="entry name" value="DNA-dir_RpoC_beta_prime"/>
</dbReference>
<comment type="catalytic activity">
    <reaction evidence="11 12 13">
        <text>RNA(n) + a ribonucleoside 5'-triphosphate = RNA(n+1) + diphosphate</text>
        <dbReference type="Rhea" id="RHEA:21248"/>
        <dbReference type="Rhea" id="RHEA-COMP:14527"/>
        <dbReference type="Rhea" id="RHEA-COMP:17342"/>
        <dbReference type="ChEBI" id="CHEBI:33019"/>
        <dbReference type="ChEBI" id="CHEBI:61557"/>
        <dbReference type="ChEBI" id="CHEBI:140395"/>
        <dbReference type="EC" id="2.7.7.6"/>
    </reaction>
</comment>
<feature type="binding site" evidence="12">
    <location>
        <position position="537"/>
    </location>
    <ligand>
        <name>Mg(2+)</name>
        <dbReference type="ChEBI" id="CHEBI:18420"/>
    </ligand>
</feature>
<dbReference type="Gene3D" id="1.10.274.100">
    <property type="entry name" value="RNA polymerase Rpb1, domain 3"/>
    <property type="match status" value="1"/>
</dbReference>
<dbReference type="SUPFAM" id="SSF64484">
    <property type="entry name" value="beta and beta-prime subunits of DNA dependent RNA-polymerase"/>
    <property type="match status" value="1"/>
</dbReference>
<dbReference type="GO" id="GO:0003677">
    <property type="term" value="F:DNA binding"/>
    <property type="evidence" value="ECO:0007669"/>
    <property type="project" value="UniProtKB-UniRule"/>
</dbReference>
<dbReference type="InterPro" id="IPR006592">
    <property type="entry name" value="RNA_pol_N"/>
</dbReference>
<evidence type="ECO:0000313" key="17">
    <source>
        <dbReference type="Proteomes" id="UP000315395"/>
    </source>
</evidence>
<dbReference type="InterPro" id="IPR044893">
    <property type="entry name" value="RNA_pol_Rpb1_clamp_domain"/>
</dbReference>
<dbReference type="RefSeq" id="WP_143782464.1">
    <property type="nucleotide sequence ID" value="NZ_CP041616.1"/>
</dbReference>
<dbReference type="InterPro" id="IPR012754">
    <property type="entry name" value="DNA-dir_RpoC_beta_prime_bact"/>
</dbReference>
<dbReference type="InterPro" id="IPR038120">
    <property type="entry name" value="Rpb1_funnel_sf"/>
</dbReference>
<evidence type="ECO:0000256" key="5">
    <source>
        <dbReference type="ARBA" id="ARBA00022695"/>
    </source>
</evidence>
<keyword evidence="7 12" id="KW-0862">Zinc</keyword>
<dbReference type="InterPro" id="IPR000722">
    <property type="entry name" value="RNA_pol_asu"/>
</dbReference>
<evidence type="ECO:0000256" key="8">
    <source>
        <dbReference type="ARBA" id="ARBA00022842"/>
    </source>
</evidence>
<dbReference type="Gene3D" id="4.10.860.120">
    <property type="entry name" value="RNA polymerase II, clamp domain"/>
    <property type="match status" value="1"/>
</dbReference>
<dbReference type="InterPro" id="IPR007081">
    <property type="entry name" value="RNA_pol_Rpb1_5"/>
</dbReference>
<protein>
    <recommendedName>
        <fullName evidence="12">DNA-directed RNA polymerase subunit beta'</fullName>
        <shortName evidence="12">RNAP subunit beta'</shortName>
        <ecNumber evidence="12">2.7.7.6</ecNumber>
    </recommendedName>
    <alternativeName>
        <fullName evidence="12">RNA polymerase subunit beta'</fullName>
    </alternativeName>
    <alternativeName>
        <fullName evidence="12">Transcriptase subunit beta'</fullName>
    </alternativeName>
</protein>
<dbReference type="Gene3D" id="1.10.150.390">
    <property type="match status" value="1"/>
</dbReference>
<feature type="coiled-coil region" evidence="14">
    <location>
        <begin position="167"/>
        <end position="218"/>
    </location>
</feature>
<dbReference type="KEGG" id="orz:FNH13_05035"/>
<keyword evidence="17" id="KW-1185">Reference proteome</keyword>
<evidence type="ECO:0000256" key="3">
    <source>
        <dbReference type="ARBA" id="ARBA00022478"/>
    </source>
</evidence>
<dbReference type="GO" id="GO:0000428">
    <property type="term" value="C:DNA-directed RNA polymerase complex"/>
    <property type="evidence" value="ECO:0007669"/>
    <property type="project" value="UniProtKB-KW"/>
</dbReference>
<feature type="binding site" evidence="12">
    <location>
        <position position="75"/>
    </location>
    <ligand>
        <name>Zn(2+)</name>
        <dbReference type="ChEBI" id="CHEBI:29105"/>
        <label>1</label>
    </ligand>
</feature>
<keyword evidence="6 12" id="KW-0479">Metal-binding</keyword>
<dbReference type="EC" id="2.7.7.6" evidence="12"/>
<proteinExistence type="inferred from homology"/>
<feature type="binding site" evidence="12">
    <location>
        <position position="62"/>
    </location>
    <ligand>
        <name>Zn(2+)</name>
        <dbReference type="ChEBI" id="CHEBI:29105"/>
        <label>1</label>
    </ligand>
</feature>
<evidence type="ECO:0000256" key="13">
    <source>
        <dbReference type="RuleBase" id="RU004279"/>
    </source>
</evidence>
<dbReference type="FunFam" id="1.10.150.390:FF:000002">
    <property type="entry name" value="DNA-directed RNA polymerase subunit beta"/>
    <property type="match status" value="1"/>
</dbReference>
<evidence type="ECO:0000256" key="2">
    <source>
        <dbReference type="ARBA" id="ARBA00006460"/>
    </source>
</evidence>
<dbReference type="SMART" id="SM00663">
    <property type="entry name" value="RPOLA_N"/>
    <property type="match status" value="1"/>
</dbReference>
<evidence type="ECO:0000259" key="15">
    <source>
        <dbReference type="SMART" id="SM00663"/>
    </source>
</evidence>
<evidence type="ECO:0000256" key="4">
    <source>
        <dbReference type="ARBA" id="ARBA00022679"/>
    </source>
</evidence>
<evidence type="ECO:0000256" key="12">
    <source>
        <dbReference type="HAMAP-Rule" id="MF_01322"/>
    </source>
</evidence>
<dbReference type="GO" id="GO:0006351">
    <property type="term" value="P:DNA-templated transcription"/>
    <property type="evidence" value="ECO:0007669"/>
    <property type="project" value="UniProtKB-UniRule"/>
</dbReference>
<dbReference type="Proteomes" id="UP000315395">
    <property type="component" value="Chromosome"/>
</dbReference>
<dbReference type="Gene3D" id="2.40.50.100">
    <property type="match status" value="1"/>
</dbReference>
<feature type="binding site" evidence="12">
    <location>
        <position position="885"/>
    </location>
    <ligand>
        <name>Zn(2+)</name>
        <dbReference type="ChEBI" id="CHEBI:29105"/>
        <label>2</label>
    </ligand>
</feature>
<feature type="binding site" evidence="12">
    <location>
        <position position="961"/>
    </location>
    <ligand>
        <name>Zn(2+)</name>
        <dbReference type="ChEBI" id="CHEBI:29105"/>
        <label>2</label>
    </ligand>
</feature>
<gene>
    <name evidence="12" type="primary">rpoC</name>
    <name evidence="16" type="ORF">FNH13_05035</name>
</gene>
<dbReference type="Gene3D" id="1.10.132.30">
    <property type="match status" value="1"/>
</dbReference>
<feature type="binding site" evidence="12">
    <location>
        <position position="971"/>
    </location>
    <ligand>
        <name>Zn(2+)</name>
        <dbReference type="ChEBI" id="CHEBI:29105"/>
        <label>2</label>
    </ligand>
</feature>
<dbReference type="CDD" id="cd02655">
    <property type="entry name" value="RNAP_beta'_C"/>
    <property type="match status" value="1"/>
</dbReference>
<feature type="binding site" evidence="12">
    <location>
        <position position="968"/>
    </location>
    <ligand>
        <name>Zn(2+)</name>
        <dbReference type="ChEBI" id="CHEBI:29105"/>
        <label>2</label>
    </ligand>
</feature>
<dbReference type="InterPro" id="IPR007083">
    <property type="entry name" value="RNA_pol_Rpb1_4"/>
</dbReference>
<dbReference type="InterPro" id="IPR007080">
    <property type="entry name" value="RNA_pol_Rpb1_1"/>
</dbReference>
<dbReference type="Gene3D" id="1.10.40.90">
    <property type="match status" value="1"/>
</dbReference>
<dbReference type="GO" id="GO:0008270">
    <property type="term" value="F:zinc ion binding"/>
    <property type="evidence" value="ECO:0007669"/>
    <property type="project" value="UniProtKB-UniRule"/>
</dbReference>
<feature type="binding site" evidence="12">
    <location>
        <position position="539"/>
    </location>
    <ligand>
        <name>Mg(2+)</name>
        <dbReference type="ChEBI" id="CHEBI:18420"/>
    </ligand>
</feature>
<evidence type="ECO:0000256" key="14">
    <source>
        <dbReference type="SAM" id="Coils"/>
    </source>
</evidence>
<evidence type="ECO:0000256" key="10">
    <source>
        <dbReference type="ARBA" id="ARBA00025935"/>
    </source>
</evidence>
<evidence type="ECO:0000256" key="9">
    <source>
        <dbReference type="ARBA" id="ARBA00023163"/>
    </source>
</evidence>
<dbReference type="FunFam" id="1.10.40.90:FF:000001">
    <property type="entry name" value="DNA-directed RNA polymerase subunit beta"/>
    <property type="match status" value="1"/>
</dbReference>
<dbReference type="FunFam" id="4.10.860.120:FF:000001">
    <property type="entry name" value="DNA-directed RNA polymerase subunit beta"/>
    <property type="match status" value="1"/>
</dbReference>
<comment type="cofactor">
    <cofactor evidence="12">
        <name>Zn(2+)</name>
        <dbReference type="ChEBI" id="CHEBI:29105"/>
    </cofactor>
    <text evidence="12">Binds 2 Zn(2+) ions per subunit.</text>
</comment>
<keyword evidence="8 12" id="KW-0460">Magnesium</keyword>
<dbReference type="NCBIfam" id="NF011498">
    <property type="entry name" value="PRK14906.1"/>
    <property type="match status" value="1"/>
</dbReference>
<organism evidence="16 17">
    <name type="scientific">Ornithinimicrobium ciconiae</name>
    <dbReference type="NCBI Taxonomy" id="2594265"/>
    <lineage>
        <taxon>Bacteria</taxon>
        <taxon>Bacillati</taxon>
        <taxon>Actinomycetota</taxon>
        <taxon>Actinomycetes</taxon>
        <taxon>Micrococcales</taxon>
        <taxon>Ornithinimicrobiaceae</taxon>
        <taxon>Ornithinimicrobium</taxon>
    </lineage>
</organism>
<evidence type="ECO:0000256" key="7">
    <source>
        <dbReference type="ARBA" id="ARBA00022833"/>
    </source>
</evidence>
<dbReference type="Gene3D" id="2.40.40.20">
    <property type="match status" value="1"/>
</dbReference>
<dbReference type="CDD" id="cd01609">
    <property type="entry name" value="RNAP_beta'_N"/>
    <property type="match status" value="1"/>
</dbReference>
<dbReference type="Gene3D" id="1.10.1790.20">
    <property type="match status" value="1"/>
</dbReference>
<dbReference type="InterPro" id="IPR042102">
    <property type="entry name" value="RNA_pol_Rpb1_3_sf"/>
</dbReference>
<dbReference type="GO" id="GO:0003899">
    <property type="term" value="F:DNA-directed RNA polymerase activity"/>
    <property type="evidence" value="ECO:0007669"/>
    <property type="project" value="UniProtKB-UniRule"/>
</dbReference>
<keyword evidence="3 12" id="KW-0240">DNA-directed RNA polymerase</keyword>
<evidence type="ECO:0000256" key="11">
    <source>
        <dbReference type="ARBA" id="ARBA00048552"/>
    </source>
</evidence>
<name>A0A516G8D6_9MICO</name>
<feature type="domain" description="RNA polymerase N-terminal" evidence="15">
    <location>
        <begin position="310"/>
        <end position="589"/>
    </location>
</feature>